<dbReference type="Proteomes" id="UP000755585">
    <property type="component" value="Unassembled WGS sequence"/>
</dbReference>
<dbReference type="Gene3D" id="3.50.50.60">
    <property type="entry name" value="FAD/NAD(P)-binding domain"/>
    <property type="match status" value="2"/>
</dbReference>
<keyword evidence="4 8" id="KW-0560">Oxidoreductase</keyword>
<keyword evidence="2" id="KW-0285">Flavoprotein</keyword>
<evidence type="ECO:0000256" key="3">
    <source>
        <dbReference type="ARBA" id="ARBA00022827"/>
    </source>
</evidence>
<keyword evidence="9" id="KW-1185">Reference proteome</keyword>
<dbReference type="PANTHER" id="PTHR43557:SF2">
    <property type="entry name" value="RIESKE DOMAIN-CONTAINING PROTEIN-RELATED"/>
    <property type="match status" value="1"/>
</dbReference>
<feature type="compositionally biased region" description="Basic and acidic residues" evidence="5">
    <location>
        <begin position="1"/>
        <end position="10"/>
    </location>
</feature>
<dbReference type="InterPro" id="IPR016156">
    <property type="entry name" value="FAD/NAD-linked_Rdtase_dimer_sf"/>
</dbReference>
<dbReference type="InterPro" id="IPR028202">
    <property type="entry name" value="Reductase_C"/>
</dbReference>
<feature type="region of interest" description="Disordered" evidence="5">
    <location>
        <begin position="1"/>
        <end position="26"/>
    </location>
</feature>
<dbReference type="SUPFAM" id="SSF51905">
    <property type="entry name" value="FAD/NAD(P)-binding domain"/>
    <property type="match status" value="2"/>
</dbReference>
<comment type="caution">
    <text evidence="8">The sequence shown here is derived from an EMBL/GenBank/DDBJ whole genome shotgun (WGS) entry which is preliminary data.</text>
</comment>
<dbReference type="SUPFAM" id="SSF55424">
    <property type="entry name" value="FAD/NAD-linked reductases, dimerisation (C-terminal) domain"/>
    <property type="match status" value="1"/>
</dbReference>
<evidence type="ECO:0000256" key="2">
    <source>
        <dbReference type="ARBA" id="ARBA00022630"/>
    </source>
</evidence>
<organism evidence="8 9">
    <name type="scientific">Kribbella aluminosa</name>
    <dbReference type="NCBI Taxonomy" id="416017"/>
    <lineage>
        <taxon>Bacteria</taxon>
        <taxon>Bacillati</taxon>
        <taxon>Actinomycetota</taxon>
        <taxon>Actinomycetes</taxon>
        <taxon>Propionibacteriales</taxon>
        <taxon>Kribbellaceae</taxon>
        <taxon>Kribbella</taxon>
    </lineage>
</organism>
<dbReference type="Gene3D" id="3.30.390.30">
    <property type="match status" value="1"/>
</dbReference>
<keyword evidence="8" id="KW-0223">Dioxygenase</keyword>
<dbReference type="Pfam" id="PF07992">
    <property type="entry name" value="Pyr_redox_2"/>
    <property type="match status" value="1"/>
</dbReference>
<keyword evidence="3" id="KW-0274">FAD</keyword>
<feature type="domain" description="FAD/NAD(P)-binding" evidence="6">
    <location>
        <begin position="2"/>
        <end position="268"/>
    </location>
</feature>
<dbReference type="GO" id="GO:0051213">
    <property type="term" value="F:dioxygenase activity"/>
    <property type="evidence" value="ECO:0007669"/>
    <property type="project" value="UniProtKB-KW"/>
</dbReference>
<dbReference type="PANTHER" id="PTHR43557">
    <property type="entry name" value="APOPTOSIS-INDUCING FACTOR 1"/>
    <property type="match status" value="1"/>
</dbReference>
<dbReference type="InterPro" id="IPR023753">
    <property type="entry name" value="FAD/NAD-binding_dom"/>
</dbReference>
<evidence type="ECO:0000256" key="1">
    <source>
        <dbReference type="ARBA" id="ARBA00001974"/>
    </source>
</evidence>
<accession>A0ABS4UJD0</accession>
<gene>
    <name evidence="8" type="ORF">JOF29_002851</name>
</gene>
<dbReference type="PRINTS" id="PR00411">
    <property type="entry name" value="PNDRDTASEI"/>
</dbReference>
<sequence length="381" mass="41796">MIVSDDHTLPYERPPLSKEYLGHDGDGRPTLVKPENWYAEHQVTVRLNTRATRIDPGAKRIELSSSEKLEYTKLLLATGVRARSLPHVTSDRVLTLRSLSDATRIRQLLAKVDTVAILGGGFIGCEAASTAISMGKRVTIVERSSTLMEAALGATLGGVMTDVHRAAGVHVMTGCVVHNIEQTPTSLVVRTDRRVIEADLVLVGAGSQPNIDLAEEAGLRTNGGIVTDEYSRTSAVDIYAAGDVASILHPFYGAHLRVEHHDTAMHHGASAAKNMLDLNEPFSESHWFWSDQYTHNLQQAGRSEPGDEVIVRGSLDDLDFSAFSLRGARITKVISLNRPRDVLATRRLLFSEHQASPDQLKDESTPLNRLVPRERPNRVEA</sequence>
<reference evidence="8 9" key="1">
    <citation type="submission" date="2021-03" db="EMBL/GenBank/DDBJ databases">
        <title>Sequencing the genomes of 1000 actinobacteria strains.</title>
        <authorList>
            <person name="Klenk H.-P."/>
        </authorList>
    </citation>
    <scope>NUCLEOTIDE SEQUENCE [LARGE SCALE GENOMIC DNA]</scope>
    <source>
        <strain evidence="8 9">DSM 18824</strain>
    </source>
</reference>
<dbReference type="InterPro" id="IPR050446">
    <property type="entry name" value="FAD-oxidoreductase/Apoptosis"/>
</dbReference>
<dbReference type="GO" id="GO:0008860">
    <property type="term" value="F:ferredoxin-NAD+ reductase activity"/>
    <property type="evidence" value="ECO:0007669"/>
    <property type="project" value="UniProtKB-EC"/>
</dbReference>
<evidence type="ECO:0000256" key="4">
    <source>
        <dbReference type="ARBA" id="ARBA00023002"/>
    </source>
</evidence>
<evidence type="ECO:0000256" key="5">
    <source>
        <dbReference type="SAM" id="MobiDB-lite"/>
    </source>
</evidence>
<proteinExistence type="predicted"/>
<dbReference type="InterPro" id="IPR036188">
    <property type="entry name" value="FAD/NAD-bd_sf"/>
</dbReference>
<protein>
    <submittedName>
        <fullName evidence="8">3-phenylpropionate/trans-cinnamate dioxygenase ferredoxin reductase subunit</fullName>
        <ecNumber evidence="8">1.18.1.3</ecNumber>
    </submittedName>
</protein>
<name>A0ABS4UJD0_9ACTN</name>
<dbReference type="EC" id="1.18.1.3" evidence="8"/>
<dbReference type="Pfam" id="PF14759">
    <property type="entry name" value="Reductase_C"/>
    <property type="match status" value="1"/>
</dbReference>
<evidence type="ECO:0000259" key="7">
    <source>
        <dbReference type="Pfam" id="PF14759"/>
    </source>
</evidence>
<dbReference type="EMBL" id="JAGINT010000001">
    <property type="protein sequence ID" value="MBP2351768.1"/>
    <property type="molecule type" value="Genomic_DNA"/>
</dbReference>
<comment type="cofactor">
    <cofactor evidence="1">
        <name>FAD</name>
        <dbReference type="ChEBI" id="CHEBI:57692"/>
    </cofactor>
</comment>
<feature type="domain" description="Reductase C-terminal" evidence="7">
    <location>
        <begin position="287"/>
        <end position="370"/>
    </location>
</feature>
<evidence type="ECO:0000313" key="9">
    <source>
        <dbReference type="Proteomes" id="UP000755585"/>
    </source>
</evidence>
<evidence type="ECO:0000259" key="6">
    <source>
        <dbReference type="Pfam" id="PF07992"/>
    </source>
</evidence>
<dbReference type="PRINTS" id="PR00368">
    <property type="entry name" value="FADPNR"/>
</dbReference>
<feature type="region of interest" description="Disordered" evidence="5">
    <location>
        <begin position="354"/>
        <end position="381"/>
    </location>
</feature>
<evidence type="ECO:0000313" key="8">
    <source>
        <dbReference type="EMBL" id="MBP2351768.1"/>
    </source>
</evidence>
<feature type="compositionally biased region" description="Basic and acidic residues" evidence="5">
    <location>
        <begin position="371"/>
        <end position="381"/>
    </location>
</feature>